<gene>
    <name evidence="1" type="ORF">NCTC12219_00050</name>
</gene>
<dbReference type="EMBL" id="UGHX01000001">
    <property type="protein sequence ID" value="STP10201.1"/>
    <property type="molecule type" value="Genomic_DNA"/>
</dbReference>
<evidence type="ECO:0000313" key="1">
    <source>
        <dbReference type="EMBL" id="STP10201.1"/>
    </source>
</evidence>
<dbReference type="RefSeq" id="WP_115721138.1">
    <property type="nucleotide sequence ID" value="NZ_UGHX01000001.1"/>
</dbReference>
<proteinExistence type="predicted"/>
<dbReference type="Gene3D" id="3.40.50.450">
    <property type="match status" value="1"/>
</dbReference>
<dbReference type="AlphaFoldDB" id="A0A377JQE5"/>
<evidence type="ECO:0000313" key="2">
    <source>
        <dbReference type="Proteomes" id="UP000255103"/>
    </source>
</evidence>
<sequence length="500" mass="58731">MKLKGIMETSLGGFLTFRGFADFAEIARASEPDKAYQRDIDEKHNKELQDFLEKGENLFFPELVLGCYLPEDETEIERLNEFFSAFHRDEKGNFGFKKFNIGIQAPKSYGNSTFKIATLSTLKERSDENIFFRIDGNHRITAFENLQKQSLNEVKVSVCIIFFRTKEEYNKQSKMIFHNLNFKAAHLSKEKSLELIFGDEENFPNRVLEDEESFGLSYLHAKEASQLEFKKYFTHIDNVFKNDIRSTFLEFFTYCKDQEKSIDAQDIRESLSFVNEIYKESHILKESKNTTLLSAFIFYTLECGKNNKCGSKIKLFQKWVLKNHIYKAKLDLESLIEIFDNVYNSRIKKVFVAMAFKEEGCNDVWETIKRVYNKLIKDDNFILDNTEQDENGFIPYRVDQVDEFNNDIIKKIEDGIKDCCLMIVDITHNRPNVYYELGLAKAQEKPIIIISRDSCKPHFDIFNLDRVIYSSCSQLENELYEKVKQLLEKEIVSPDLRHIR</sequence>
<reference evidence="1 2" key="1">
    <citation type="submission" date="2018-06" db="EMBL/GenBank/DDBJ databases">
        <authorList>
            <consortium name="Pathogen Informatics"/>
            <person name="Doyle S."/>
        </authorList>
    </citation>
    <scope>NUCLEOTIDE SEQUENCE [LARGE SCALE GENOMIC DNA]</scope>
    <source>
        <strain evidence="1 2">NCTC12219</strain>
    </source>
</reference>
<dbReference type="Proteomes" id="UP000255103">
    <property type="component" value="Unassembled WGS sequence"/>
</dbReference>
<accession>A0A377JQE5</accession>
<protein>
    <submittedName>
        <fullName evidence="1">DGQHR domain</fullName>
    </submittedName>
</protein>
<organism evidence="1 2">
    <name type="scientific">Helicobacter cinaedi</name>
    <dbReference type="NCBI Taxonomy" id="213"/>
    <lineage>
        <taxon>Bacteria</taxon>
        <taxon>Pseudomonadati</taxon>
        <taxon>Campylobacterota</taxon>
        <taxon>Epsilonproteobacteria</taxon>
        <taxon>Campylobacterales</taxon>
        <taxon>Helicobacteraceae</taxon>
        <taxon>Helicobacter</taxon>
    </lineage>
</organism>
<name>A0A377JQE5_9HELI</name>